<organism evidence="1 2">
    <name type="scientific">Billgrantia gudaonensis</name>
    <dbReference type="NCBI Taxonomy" id="376427"/>
    <lineage>
        <taxon>Bacteria</taxon>
        <taxon>Pseudomonadati</taxon>
        <taxon>Pseudomonadota</taxon>
        <taxon>Gammaproteobacteria</taxon>
        <taxon>Oceanospirillales</taxon>
        <taxon>Halomonadaceae</taxon>
        <taxon>Billgrantia</taxon>
    </lineage>
</organism>
<dbReference type="PANTHER" id="PTHR36154">
    <property type="entry name" value="DNA-BINDING TRANSCRIPTIONAL ACTIVATOR ALPA"/>
    <property type="match status" value="1"/>
</dbReference>
<dbReference type="Gene3D" id="1.10.238.160">
    <property type="match status" value="1"/>
</dbReference>
<dbReference type="PANTHER" id="PTHR36154:SF1">
    <property type="entry name" value="DNA-BINDING TRANSCRIPTIONAL ACTIVATOR ALPA"/>
    <property type="match status" value="1"/>
</dbReference>
<dbReference type="InterPro" id="IPR052931">
    <property type="entry name" value="Prophage_regulatory_activator"/>
</dbReference>
<name>A0A1G8Y4Y1_9GAMM</name>
<gene>
    <name evidence="1" type="ORF">SAMN04487954_1102</name>
</gene>
<dbReference type="AlphaFoldDB" id="A0A1G8Y4Y1"/>
<proteinExistence type="predicted"/>
<evidence type="ECO:0000313" key="1">
    <source>
        <dbReference type="EMBL" id="SDJ97773.1"/>
    </source>
</evidence>
<keyword evidence="2" id="KW-1185">Reference proteome</keyword>
<dbReference type="EMBL" id="FNES01000010">
    <property type="protein sequence ID" value="SDJ97773.1"/>
    <property type="molecule type" value="Genomic_DNA"/>
</dbReference>
<dbReference type="InterPro" id="IPR010260">
    <property type="entry name" value="AlpA"/>
</dbReference>
<dbReference type="InterPro" id="IPR009061">
    <property type="entry name" value="DNA-bd_dom_put_sf"/>
</dbReference>
<dbReference type="SUPFAM" id="SSF46955">
    <property type="entry name" value="Putative DNA-binding domain"/>
    <property type="match status" value="1"/>
</dbReference>
<accession>A0A1G8Y4Y1</accession>
<protein>
    <submittedName>
        <fullName evidence="1">Transcriptional regulator, AlpA family</fullName>
    </submittedName>
</protein>
<dbReference type="Proteomes" id="UP000198525">
    <property type="component" value="Unassembled WGS sequence"/>
</dbReference>
<dbReference type="RefSeq" id="WP_218118609.1">
    <property type="nucleotide sequence ID" value="NZ_FNES01000010.1"/>
</dbReference>
<evidence type="ECO:0000313" key="2">
    <source>
        <dbReference type="Proteomes" id="UP000198525"/>
    </source>
</evidence>
<reference evidence="1 2" key="1">
    <citation type="submission" date="2016-10" db="EMBL/GenBank/DDBJ databases">
        <authorList>
            <person name="de Groot N.N."/>
        </authorList>
    </citation>
    <scope>NUCLEOTIDE SEQUENCE [LARGE SCALE GENOMIC DNA]</scope>
    <source>
        <strain evidence="1 2">CGMCC 1.6133</strain>
    </source>
</reference>
<dbReference type="Pfam" id="PF05930">
    <property type="entry name" value="Phage_AlpA"/>
    <property type="match status" value="1"/>
</dbReference>
<dbReference type="STRING" id="376427.SAMN04487954_1102"/>
<sequence>MSMKLIRMKEVMARTGLGRSTVYKYMNLGIFPKSVKLTTRAVAWVESEVEAWIQKGIERRDGDSR</sequence>